<proteinExistence type="inferred from homology"/>
<reference evidence="4" key="1">
    <citation type="submission" date="2018-03" db="EMBL/GenBank/DDBJ databases">
        <authorList>
            <person name="Rodrigo-Torres L."/>
            <person name="Arahal R. D."/>
            <person name="Lucena T."/>
        </authorList>
    </citation>
    <scope>NUCLEOTIDE SEQUENCE [LARGE SCALE GENOMIC DNA]</scope>
    <source>
        <strain evidence="4">CECT 8871</strain>
    </source>
</reference>
<dbReference type="PANTHER" id="PTHR47505:SF1">
    <property type="entry name" value="DNA UTILIZATION PROTEIN YHGH"/>
    <property type="match status" value="1"/>
</dbReference>
<dbReference type="Proteomes" id="UP000244904">
    <property type="component" value="Unassembled WGS sequence"/>
</dbReference>
<feature type="domain" description="Double zinc ribbon" evidence="2">
    <location>
        <begin position="11"/>
        <end position="69"/>
    </location>
</feature>
<dbReference type="Pfam" id="PF18912">
    <property type="entry name" value="DZR_2"/>
    <property type="match status" value="1"/>
</dbReference>
<accession>A0A2R8ATP4</accession>
<dbReference type="InterPro" id="IPR000836">
    <property type="entry name" value="PRTase_dom"/>
</dbReference>
<evidence type="ECO:0000256" key="1">
    <source>
        <dbReference type="ARBA" id="ARBA00008007"/>
    </source>
</evidence>
<evidence type="ECO:0000313" key="3">
    <source>
        <dbReference type="EMBL" id="SPF79405.1"/>
    </source>
</evidence>
<keyword evidence="4" id="KW-1185">Reference proteome</keyword>
<dbReference type="Gene3D" id="3.40.50.2020">
    <property type="match status" value="1"/>
</dbReference>
<evidence type="ECO:0000259" key="2">
    <source>
        <dbReference type="Pfam" id="PF18912"/>
    </source>
</evidence>
<dbReference type="EMBL" id="OMOJ01000002">
    <property type="protein sequence ID" value="SPF79405.1"/>
    <property type="molecule type" value="Genomic_DNA"/>
</dbReference>
<dbReference type="InterPro" id="IPR029057">
    <property type="entry name" value="PRTase-like"/>
</dbReference>
<evidence type="ECO:0000313" key="4">
    <source>
        <dbReference type="Proteomes" id="UP000244904"/>
    </source>
</evidence>
<dbReference type="CDD" id="cd06223">
    <property type="entry name" value="PRTases_typeI"/>
    <property type="match status" value="1"/>
</dbReference>
<name>A0A2R8ATP4_9RHOB</name>
<dbReference type="InterPro" id="IPR051910">
    <property type="entry name" value="ComF/GntX_DNA_util-trans"/>
</dbReference>
<protein>
    <recommendedName>
        <fullName evidence="2">Double zinc ribbon domain-containing protein</fullName>
    </recommendedName>
</protein>
<dbReference type="PANTHER" id="PTHR47505">
    <property type="entry name" value="DNA UTILIZATION PROTEIN YHGH"/>
    <property type="match status" value="1"/>
</dbReference>
<dbReference type="SUPFAM" id="SSF53271">
    <property type="entry name" value="PRTase-like"/>
    <property type="match status" value="1"/>
</dbReference>
<gene>
    <name evidence="3" type="ORF">PRI8871_01201</name>
</gene>
<dbReference type="InterPro" id="IPR044005">
    <property type="entry name" value="DZR_2"/>
</dbReference>
<organism evidence="3 4">
    <name type="scientific">Pseudoprimorskyibacter insulae</name>
    <dbReference type="NCBI Taxonomy" id="1695997"/>
    <lineage>
        <taxon>Bacteria</taxon>
        <taxon>Pseudomonadati</taxon>
        <taxon>Pseudomonadota</taxon>
        <taxon>Alphaproteobacteria</taxon>
        <taxon>Rhodobacterales</taxon>
        <taxon>Paracoccaceae</taxon>
        <taxon>Pseudoprimorskyibacter</taxon>
    </lineage>
</organism>
<comment type="similarity">
    <text evidence="1">Belongs to the ComF/GntX family.</text>
</comment>
<dbReference type="AlphaFoldDB" id="A0A2R8ATP4"/>
<sequence>MRLTSLMQSSLSLLYPARCLCCGGMVDGLNGLCGPCWRDLPLLGAGCYGCAAPLPSLQPGEEAYCDDCLTAPRPWRRGVAALGYSGTARQLVLALKHGDRHDISKPAATWLARPLRDLVTADTVLVPVPLHPWRRLARRFNQSALIAQDLADVLGCDWAPDALRRTTRTRSLGGLTRDERHALMSDAIAPNPKYSLQGRAVVIVDDVMTSGATFSATTTAAYAAGAKDVCVAALARVTKEAYIKT</sequence>